<evidence type="ECO:0000256" key="4">
    <source>
        <dbReference type="ARBA" id="ARBA00023027"/>
    </source>
</evidence>
<keyword evidence="9" id="KW-1185">Reference proteome</keyword>
<evidence type="ECO:0000259" key="7">
    <source>
        <dbReference type="Pfam" id="PF02826"/>
    </source>
</evidence>
<dbReference type="InterPro" id="IPR029752">
    <property type="entry name" value="D-isomer_DH_CS1"/>
</dbReference>
<name>A0ABT5VUN0_9BACT</name>
<dbReference type="EMBL" id="JAKJSC010000002">
    <property type="protein sequence ID" value="MDE5418965.1"/>
    <property type="molecule type" value="Genomic_DNA"/>
</dbReference>
<keyword evidence="4" id="KW-0520">NAD</keyword>
<dbReference type="SUPFAM" id="SSF52283">
    <property type="entry name" value="Formate/glycerate dehydrogenase catalytic domain-like"/>
    <property type="match status" value="1"/>
</dbReference>
<dbReference type="PANTHER" id="PTHR42789:SF1">
    <property type="entry name" value="D-ISOMER SPECIFIC 2-HYDROXYACID DEHYDROGENASE FAMILY PROTEIN (AFU_ORTHOLOGUE AFUA_6G10090)"/>
    <property type="match status" value="1"/>
</dbReference>
<dbReference type="RefSeq" id="WP_275110295.1">
    <property type="nucleotide sequence ID" value="NZ_JAKJSC010000002.1"/>
</dbReference>
<dbReference type="SUPFAM" id="SSF51735">
    <property type="entry name" value="NAD(P)-binding Rossmann-fold domains"/>
    <property type="match status" value="1"/>
</dbReference>
<dbReference type="Gene3D" id="3.40.50.720">
    <property type="entry name" value="NAD(P)-binding Rossmann-like Domain"/>
    <property type="match status" value="2"/>
</dbReference>
<dbReference type="InterPro" id="IPR006139">
    <property type="entry name" value="D-isomer_2_OHA_DH_cat_dom"/>
</dbReference>
<feature type="domain" description="D-isomer specific 2-hydroxyacid dehydrogenase catalytic" evidence="6">
    <location>
        <begin position="5"/>
        <end position="316"/>
    </location>
</feature>
<evidence type="ECO:0000256" key="2">
    <source>
        <dbReference type="ARBA" id="ARBA00022605"/>
    </source>
</evidence>
<feature type="domain" description="D-isomer specific 2-hydroxyacid dehydrogenase NAD-binding" evidence="7">
    <location>
        <begin position="108"/>
        <end position="284"/>
    </location>
</feature>
<proteinExistence type="inferred from homology"/>
<evidence type="ECO:0000313" key="9">
    <source>
        <dbReference type="Proteomes" id="UP001528920"/>
    </source>
</evidence>
<dbReference type="InterPro" id="IPR006140">
    <property type="entry name" value="D-isomer_DH_NAD-bd"/>
</dbReference>
<keyword evidence="2" id="KW-0028">Amino-acid biosynthesis</keyword>
<evidence type="ECO:0000259" key="6">
    <source>
        <dbReference type="Pfam" id="PF00389"/>
    </source>
</evidence>
<sequence>MKDKILVTYAIPKEGLSELEKYFELIYPKKEFFSDSDLIKLIPDCSALLSIFNRDISAEIINAGRKLKIISNYGVGFNNINTEAVNNNNIILCNTPDAVCEPTAELCLALMLSLSRQVSNCHFQLKTNPDFEWGVMKNLGNSLRGKTLGIIGLGKIGKSIAEKASVFGMKIIYHNRKPITDKKYEHYTFVEKDKLLEESDIVSLNCPLTPETHHLLSEKEFRKMKTSSLLINTARGSVIDEQALVRALKDKLISGAGLDVFENEPFIHSDLLKANNVVLVPHIGTSTIETRIEMGLEASENIISYLIKGIEKNRVN</sequence>
<dbReference type="InterPro" id="IPR050857">
    <property type="entry name" value="D-2-hydroxyacid_DH"/>
</dbReference>
<dbReference type="InterPro" id="IPR029753">
    <property type="entry name" value="D-isomer_DH_CS"/>
</dbReference>
<dbReference type="PROSITE" id="PS00065">
    <property type="entry name" value="D_2_HYDROXYACID_DH_1"/>
    <property type="match status" value="1"/>
</dbReference>
<accession>A0ABT5VUN0</accession>
<protein>
    <submittedName>
        <fullName evidence="8">Hydroxyacid dehydrogenase</fullName>
    </submittedName>
</protein>
<dbReference type="PANTHER" id="PTHR42789">
    <property type="entry name" value="D-ISOMER SPECIFIC 2-HYDROXYACID DEHYDROGENASE FAMILY PROTEIN (AFU_ORTHOLOGUE AFUA_6G10090)"/>
    <property type="match status" value="1"/>
</dbReference>
<dbReference type="Pfam" id="PF02826">
    <property type="entry name" value="2-Hacid_dh_C"/>
    <property type="match status" value="1"/>
</dbReference>
<gene>
    <name evidence="8" type="ORF">L3049_13245</name>
</gene>
<comment type="similarity">
    <text evidence="1 5">Belongs to the D-isomer specific 2-hydroxyacid dehydrogenase family.</text>
</comment>
<dbReference type="InterPro" id="IPR036291">
    <property type="entry name" value="NAD(P)-bd_dom_sf"/>
</dbReference>
<dbReference type="PROSITE" id="PS00670">
    <property type="entry name" value="D_2_HYDROXYACID_DH_2"/>
    <property type="match status" value="1"/>
</dbReference>
<comment type="caution">
    <text evidence="8">The sequence shown here is derived from an EMBL/GenBank/DDBJ whole genome shotgun (WGS) entry which is preliminary data.</text>
</comment>
<evidence type="ECO:0000313" key="8">
    <source>
        <dbReference type="EMBL" id="MDE5418965.1"/>
    </source>
</evidence>
<keyword evidence="3 5" id="KW-0560">Oxidoreductase</keyword>
<dbReference type="Pfam" id="PF00389">
    <property type="entry name" value="2-Hacid_dh"/>
    <property type="match status" value="1"/>
</dbReference>
<organism evidence="8 9">
    <name type="scientific">Paralabilibaculum antarcticum</name>
    <dbReference type="NCBI Taxonomy" id="2912572"/>
    <lineage>
        <taxon>Bacteria</taxon>
        <taxon>Pseudomonadati</taxon>
        <taxon>Bacteroidota</taxon>
        <taxon>Bacteroidia</taxon>
        <taxon>Marinilabiliales</taxon>
        <taxon>Marinifilaceae</taxon>
        <taxon>Paralabilibaculum</taxon>
    </lineage>
</organism>
<dbReference type="PROSITE" id="PS00671">
    <property type="entry name" value="D_2_HYDROXYACID_DH_3"/>
    <property type="match status" value="1"/>
</dbReference>
<dbReference type="Proteomes" id="UP001528920">
    <property type="component" value="Unassembled WGS sequence"/>
</dbReference>
<evidence type="ECO:0000256" key="1">
    <source>
        <dbReference type="ARBA" id="ARBA00005854"/>
    </source>
</evidence>
<reference evidence="8 9" key="1">
    <citation type="submission" date="2022-01" db="EMBL/GenBank/DDBJ databases">
        <title>Labilibaculum sp. nov, a marine bacterium isolated from Antarctica.</title>
        <authorList>
            <person name="Dai W."/>
        </authorList>
    </citation>
    <scope>NUCLEOTIDE SEQUENCE [LARGE SCALE GENOMIC DNA]</scope>
    <source>
        <strain evidence="8 9">DW002</strain>
    </source>
</reference>
<evidence type="ECO:0000256" key="3">
    <source>
        <dbReference type="ARBA" id="ARBA00023002"/>
    </source>
</evidence>
<evidence type="ECO:0000256" key="5">
    <source>
        <dbReference type="RuleBase" id="RU003719"/>
    </source>
</evidence>